<dbReference type="EMBL" id="KZ824986">
    <property type="protein sequence ID" value="RAH66064.1"/>
    <property type="molecule type" value="Genomic_DNA"/>
</dbReference>
<evidence type="ECO:0000313" key="2">
    <source>
        <dbReference type="Proteomes" id="UP000249661"/>
    </source>
</evidence>
<reference evidence="1" key="1">
    <citation type="submission" date="2018-02" db="EMBL/GenBank/DDBJ databases">
        <title>The genomes of Aspergillus section Nigri reveals drivers in fungal speciation.</title>
        <authorList>
            <consortium name="DOE Joint Genome Institute"/>
            <person name="Vesth T.C."/>
            <person name="Nybo J."/>
            <person name="Theobald S."/>
            <person name="Brandl J."/>
            <person name="Frisvad J.C."/>
            <person name="Nielsen K.F."/>
            <person name="Lyhne E.K."/>
            <person name="Kogle M.E."/>
            <person name="Kuo A."/>
            <person name="Riley R."/>
            <person name="Clum A."/>
            <person name="Nolan M."/>
            <person name="Lipzen A."/>
            <person name="Salamov A."/>
            <person name="Henrissat B."/>
            <person name="Wiebenga A."/>
            <person name="De vries R.P."/>
            <person name="Grigoriev I.V."/>
            <person name="Mortensen U.H."/>
            <person name="Andersen M.R."/>
            <person name="Baker S.E."/>
        </authorList>
    </citation>
    <scope>NUCLEOTIDE SEQUENCE</scope>
    <source>
        <strain evidence="1">CBS 121060</strain>
    </source>
</reference>
<dbReference type="Proteomes" id="UP000249661">
    <property type="component" value="Unassembled WGS sequence"/>
</dbReference>
<name>A0ACD1GXZ1_9EURO</name>
<evidence type="ECO:0000313" key="1">
    <source>
        <dbReference type="EMBL" id="RAH66064.1"/>
    </source>
</evidence>
<sequence>MDSEHESEPCSFHDPEQEEDDGSLRPMIYTWGLSKDYVENWSNEDAFRELYQNWWDGVLSSFHLGQREFKTEIKDTRSEIQIRVYKPNSTRSRAKDLLGYITYKERYGGVVFTNFEARLTARDLDIGGTTKRGDDNQALAGRHGDGLKLAALVLCRNGFRVQIVASGFKLYFGFKDKCKSQIYCKISPISASILDNKREQCRHIRLREKPNELASDPSKDVCVSITKGQGAAGVTISPYEFKEWMRVALDLDISTYPSFFQPFRLQPIQTEYGDIILHSEFRDRVYFKGILLSRPTSEARKYRYGYNLLTGETDRGRQSLASPTDEALVISRIWASAFDWNFWVTFSRYQDLFESDFDYADVTLVEKCVAKPTAEAIWKRLAEISLGRFYYCPDLKETDPNTIITNLRRKPAGLPKKTWQILRTHNLVRTPDEEIQHCFKSLKASTQHSTQFSRHIQRGLAACLAMHSATRTLSTEYVTTKDKNMTVLFSRDTRCLKVHDKYLKSDTAHGAAPCLSYEMSTPYIDDQSVFFCDHLVEDLYGQTLEQVINPPYPKPVRSIRVIMTTTPFNVHEAQFSGLDSEELYFPLVATNRDMSIYGLAPDAIAPEPRSSGHGLAVINIPFHAKPDDIMYSDEDEDPETTSIRQYGPRRLCSQVVPSIGSTGYSTPTSDGETMSCLPVCAQRMKELAKERELEHGKRIEWNEWVTDNFVVQFEKLIFPRRSQVSSVAMLYY</sequence>
<organism evidence="1 2">
    <name type="scientific">Aspergillus aculeatinus CBS 121060</name>
    <dbReference type="NCBI Taxonomy" id="1448322"/>
    <lineage>
        <taxon>Eukaryota</taxon>
        <taxon>Fungi</taxon>
        <taxon>Dikarya</taxon>
        <taxon>Ascomycota</taxon>
        <taxon>Pezizomycotina</taxon>
        <taxon>Eurotiomycetes</taxon>
        <taxon>Eurotiomycetidae</taxon>
        <taxon>Eurotiales</taxon>
        <taxon>Aspergillaceae</taxon>
        <taxon>Aspergillus</taxon>
        <taxon>Aspergillus subgen. Circumdati</taxon>
    </lineage>
</organism>
<keyword evidence="2" id="KW-1185">Reference proteome</keyword>
<proteinExistence type="predicted"/>
<accession>A0ACD1GXZ1</accession>
<protein>
    <submittedName>
        <fullName evidence="1">Uncharacterized protein</fullName>
    </submittedName>
</protein>
<gene>
    <name evidence="1" type="ORF">BO66DRAFT_332326</name>
</gene>